<dbReference type="GO" id="GO:0016226">
    <property type="term" value="P:iron-sulfur cluster assembly"/>
    <property type="evidence" value="ECO:0007669"/>
    <property type="project" value="UniProtKB-UniRule"/>
</dbReference>
<dbReference type="GO" id="GO:0005829">
    <property type="term" value="C:cytosol"/>
    <property type="evidence" value="ECO:0007669"/>
    <property type="project" value="TreeGrafter"/>
</dbReference>
<name>A0A2S4HCT2_9GAMM</name>
<evidence type="ECO:0000313" key="2">
    <source>
        <dbReference type="EMBL" id="RNL61505.1"/>
    </source>
</evidence>
<dbReference type="Proteomes" id="UP000274695">
    <property type="component" value="Unassembled WGS sequence"/>
</dbReference>
<dbReference type="OrthoDB" id="9800346at2"/>
<dbReference type="InterPro" id="IPR007479">
    <property type="entry name" value="ISC_FeS_clus_asmbl_IscsX"/>
</dbReference>
<organism evidence="1 3">
    <name type="scientific">Zhongshania marina</name>
    <dbReference type="NCBI Taxonomy" id="2304603"/>
    <lineage>
        <taxon>Bacteria</taxon>
        <taxon>Pseudomonadati</taxon>
        <taxon>Pseudomonadota</taxon>
        <taxon>Gammaproteobacteria</taxon>
        <taxon>Cellvibrionales</taxon>
        <taxon>Spongiibacteraceae</taxon>
        <taxon>Zhongshania</taxon>
    </lineage>
</organism>
<dbReference type="RefSeq" id="WP_103685418.1">
    <property type="nucleotide sequence ID" value="NZ_PQGG01000035.1"/>
</dbReference>
<protein>
    <submittedName>
        <fullName evidence="1">Fe-S assembly protein IscX</fullName>
    </submittedName>
</protein>
<comment type="caution">
    <text evidence="1">The sequence shown here is derived from an EMBL/GenBank/DDBJ whole genome shotgun (WGS) entry which is preliminary data.</text>
</comment>
<dbReference type="Gene3D" id="1.10.10.600">
    <property type="entry name" value="IscX-like"/>
    <property type="match status" value="1"/>
</dbReference>
<dbReference type="AlphaFoldDB" id="A0A2S4HCT2"/>
<evidence type="ECO:0000313" key="3">
    <source>
        <dbReference type="Proteomes" id="UP000237222"/>
    </source>
</evidence>
<reference evidence="1" key="1">
    <citation type="submission" date="2018-01" db="EMBL/GenBank/DDBJ databases">
        <authorList>
            <person name="Yu X.-D."/>
        </authorList>
    </citation>
    <scope>NUCLEOTIDE SEQUENCE</scope>
    <source>
        <strain evidence="1">ZX-21</strain>
    </source>
</reference>
<dbReference type="SUPFAM" id="SSF140319">
    <property type="entry name" value="IscX-like"/>
    <property type="match status" value="1"/>
</dbReference>
<proteinExistence type="predicted"/>
<evidence type="ECO:0000313" key="4">
    <source>
        <dbReference type="Proteomes" id="UP000274695"/>
    </source>
</evidence>
<dbReference type="InterPro" id="IPR036762">
    <property type="entry name" value="IscX-like_sf"/>
</dbReference>
<dbReference type="PANTHER" id="PTHR37532">
    <property type="entry name" value="PROTEIN ISCX"/>
    <property type="match status" value="1"/>
</dbReference>
<sequence length="66" mass="7573">MGLKWTDVLDIGIELADKFPDVDPIHINFVDLRDKVMGLDDFDDDPKRCGEKILEAIQAAWIEEQD</sequence>
<evidence type="ECO:0000313" key="1">
    <source>
        <dbReference type="EMBL" id="POP51794.1"/>
    </source>
</evidence>
<dbReference type="GO" id="GO:0008198">
    <property type="term" value="F:ferrous iron binding"/>
    <property type="evidence" value="ECO:0007669"/>
    <property type="project" value="TreeGrafter"/>
</dbReference>
<gene>
    <name evidence="1" type="primary">iscX</name>
    <name evidence="1" type="ORF">C0068_15710</name>
    <name evidence="2" type="ORF">D0911_12715</name>
</gene>
<dbReference type="PIRSF" id="PIRSF039003">
    <property type="entry name" value="IscX"/>
    <property type="match status" value="1"/>
</dbReference>
<dbReference type="Proteomes" id="UP000237222">
    <property type="component" value="Unassembled WGS sequence"/>
</dbReference>
<keyword evidence="4" id="KW-1185">Reference proteome</keyword>
<reference evidence="2 4" key="2">
    <citation type="submission" date="2018-10" db="EMBL/GenBank/DDBJ databases">
        <title>Draft genome sequence of Zhongshania sp. DSW25-10.</title>
        <authorList>
            <person name="Oh J."/>
        </authorList>
    </citation>
    <scope>NUCLEOTIDE SEQUENCE [LARGE SCALE GENOMIC DNA]</scope>
    <source>
        <strain evidence="2 4">DSW25-10</strain>
    </source>
</reference>
<dbReference type="NCBIfam" id="TIGR03412">
    <property type="entry name" value="iscX_yfhJ"/>
    <property type="match status" value="1"/>
</dbReference>
<accession>A0A2S4HCT2</accession>
<dbReference type="PANTHER" id="PTHR37532:SF1">
    <property type="entry name" value="PROTEIN ISCX"/>
    <property type="match status" value="1"/>
</dbReference>
<dbReference type="EMBL" id="PQGG01000035">
    <property type="protein sequence ID" value="POP51794.1"/>
    <property type="molecule type" value="Genomic_DNA"/>
</dbReference>
<dbReference type="EMBL" id="RHGB01000013">
    <property type="protein sequence ID" value="RNL61505.1"/>
    <property type="molecule type" value="Genomic_DNA"/>
</dbReference>
<dbReference type="Pfam" id="PF04384">
    <property type="entry name" value="Fe-S_assembly"/>
    <property type="match status" value="1"/>
</dbReference>